<evidence type="ECO:0000313" key="2">
    <source>
        <dbReference type="Proteomes" id="UP000789901"/>
    </source>
</evidence>
<sequence length="88" mass="10143">LAARGRVSYKATVLLQDIIQQHFQQHGEDWKDLRLNKEEEQMVTEPLLVPKALSDNSKSSLKEEEEQNTNVIDLSISVNWQKQPVTID</sequence>
<feature type="non-terminal residue" evidence="1">
    <location>
        <position position="1"/>
    </location>
</feature>
<evidence type="ECO:0000313" key="1">
    <source>
        <dbReference type="EMBL" id="CAG8842952.1"/>
    </source>
</evidence>
<accession>A0ABN7WZ10</accession>
<keyword evidence="2" id="KW-1185">Reference proteome</keyword>
<name>A0ABN7WZ10_GIGMA</name>
<dbReference type="EMBL" id="CAJVQB010070808">
    <property type="protein sequence ID" value="CAG8842952.1"/>
    <property type="molecule type" value="Genomic_DNA"/>
</dbReference>
<gene>
    <name evidence="1" type="ORF">GMARGA_LOCUS36270</name>
</gene>
<dbReference type="Proteomes" id="UP000789901">
    <property type="component" value="Unassembled WGS sequence"/>
</dbReference>
<reference evidence="1 2" key="1">
    <citation type="submission" date="2021-06" db="EMBL/GenBank/DDBJ databases">
        <authorList>
            <person name="Kallberg Y."/>
            <person name="Tangrot J."/>
            <person name="Rosling A."/>
        </authorList>
    </citation>
    <scope>NUCLEOTIDE SEQUENCE [LARGE SCALE GENOMIC DNA]</scope>
    <source>
        <strain evidence="1 2">120-4 pot B 10/14</strain>
    </source>
</reference>
<comment type="caution">
    <text evidence="1">The sequence shown here is derived from an EMBL/GenBank/DDBJ whole genome shotgun (WGS) entry which is preliminary data.</text>
</comment>
<organism evidence="1 2">
    <name type="scientific">Gigaspora margarita</name>
    <dbReference type="NCBI Taxonomy" id="4874"/>
    <lineage>
        <taxon>Eukaryota</taxon>
        <taxon>Fungi</taxon>
        <taxon>Fungi incertae sedis</taxon>
        <taxon>Mucoromycota</taxon>
        <taxon>Glomeromycotina</taxon>
        <taxon>Glomeromycetes</taxon>
        <taxon>Diversisporales</taxon>
        <taxon>Gigasporaceae</taxon>
        <taxon>Gigaspora</taxon>
    </lineage>
</organism>
<proteinExistence type="predicted"/>
<protein>
    <submittedName>
        <fullName evidence="1">25281_t:CDS:1</fullName>
    </submittedName>
</protein>